<keyword evidence="2" id="KW-1185">Reference proteome</keyword>
<evidence type="ECO:0000313" key="2">
    <source>
        <dbReference type="Proteomes" id="UP001344658"/>
    </source>
</evidence>
<organism evidence="1 2">
    <name type="scientific">Actinacidiphila polyblastidii</name>
    <dbReference type="NCBI Taxonomy" id="3110430"/>
    <lineage>
        <taxon>Bacteria</taxon>
        <taxon>Bacillati</taxon>
        <taxon>Actinomycetota</taxon>
        <taxon>Actinomycetes</taxon>
        <taxon>Kitasatosporales</taxon>
        <taxon>Streptomycetaceae</taxon>
        <taxon>Actinacidiphila</taxon>
    </lineage>
</organism>
<gene>
    <name evidence="1" type="ORF">V2S66_31595</name>
</gene>
<reference evidence="1 2" key="1">
    <citation type="submission" date="2023-12" db="EMBL/GenBank/DDBJ databases">
        <title>Streptomyces sp. V4-01.</title>
        <authorList>
            <person name="Somphong A."/>
            <person name="Phongsopitanun W."/>
        </authorList>
    </citation>
    <scope>NUCLEOTIDE SEQUENCE [LARGE SCALE GENOMIC DNA]</scope>
    <source>
        <strain evidence="1 2">V4-01</strain>
    </source>
</reference>
<sequence>MQLALDTTTPAATPVAGPRPRVVGLDLSLTCTGIATARWTDKIRTKLRGDARLAYLEDAVASFIRAADLVAMEGPSFGHGALAGHEDLAGLRVLVRRYCHRHQIPYAVLPPSNVKLYAAGRGSATKGEVRSAMADRYGIHTEGPGRYDQADAAAVMAAAYDWLGCPLASVPERNRAALAGCAWPDTAPVVAR</sequence>
<dbReference type="SUPFAM" id="SSF53098">
    <property type="entry name" value="Ribonuclease H-like"/>
    <property type="match status" value="1"/>
</dbReference>
<dbReference type="InterPro" id="IPR012337">
    <property type="entry name" value="RNaseH-like_sf"/>
</dbReference>
<dbReference type="RefSeq" id="WP_330800204.1">
    <property type="nucleotide sequence ID" value="NZ_JAZEWV010000046.1"/>
</dbReference>
<dbReference type="EMBL" id="JAZEWV010000046">
    <property type="protein sequence ID" value="MEE4546497.1"/>
    <property type="molecule type" value="Genomic_DNA"/>
</dbReference>
<name>A0ABU7PKX5_9ACTN</name>
<dbReference type="InterPro" id="IPR036397">
    <property type="entry name" value="RNaseH_sf"/>
</dbReference>
<dbReference type="Gene3D" id="3.30.420.10">
    <property type="entry name" value="Ribonuclease H-like superfamily/Ribonuclease H"/>
    <property type="match status" value="1"/>
</dbReference>
<comment type="caution">
    <text evidence="1">The sequence shown here is derived from an EMBL/GenBank/DDBJ whole genome shotgun (WGS) entry which is preliminary data.</text>
</comment>
<proteinExistence type="predicted"/>
<dbReference type="Proteomes" id="UP001344658">
    <property type="component" value="Unassembled WGS sequence"/>
</dbReference>
<evidence type="ECO:0000313" key="1">
    <source>
        <dbReference type="EMBL" id="MEE4546497.1"/>
    </source>
</evidence>
<protein>
    <submittedName>
        <fullName evidence="1">Uncharacterized protein</fullName>
    </submittedName>
</protein>
<accession>A0ABU7PKX5</accession>